<evidence type="ECO:0008006" key="4">
    <source>
        <dbReference type="Google" id="ProtNLM"/>
    </source>
</evidence>
<dbReference type="OrthoDB" id="3790885at2"/>
<feature type="chain" id="PRO_5020354741" description="Camelysin-like metallo-endopeptidase" evidence="1">
    <location>
        <begin position="25"/>
        <end position="145"/>
    </location>
</feature>
<keyword evidence="1" id="KW-0732">Signal</keyword>
<reference evidence="2 3" key="1">
    <citation type="journal article" date="2015" name="Stand. Genomic Sci.">
        <title>Genomic Encyclopedia of Bacterial and Archaeal Type Strains, Phase III: the genomes of soil and plant-associated and newly described type strains.</title>
        <authorList>
            <person name="Whitman W.B."/>
            <person name="Woyke T."/>
            <person name="Klenk H.P."/>
            <person name="Zhou Y."/>
            <person name="Lilburn T.G."/>
            <person name="Beck B.J."/>
            <person name="De Vos P."/>
            <person name="Vandamme P."/>
            <person name="Eisen J.A."/>
            <person name="Garrity G."/>
            <person name="Hugenholtz P."/>
            <person name="Kyrpides N.C."/>
        </authorList>
    </citation>
    <scope>NUCLEOTIDE SEQUENCE [LARGE SCALE GENOMIC DNA]</scope>
    <source>
        <strain evidence="2 3">VKM Ac-2541</strain>
    </source>
</reference>
<dbReference type="Proteomes" id="UP000295573">
    <property type="component" value="Unassembled WGS sequence"/>
</dbReference>
<accession>A0A4R2INS9</accession>
<proteinExistence type="predicted"/>
<keyword evidence="3" id="KW-1185">Reference proteome</keyword>
<evidence type="ECO:0000313" key="3">
    <source>
        <dbReference type="Proteomes" id="UP000295573"/>
    </source>
</evidence>
<dbReference type="EMBL" id="SLWR01000008">
    <property type="protein sequence ID" value="TCO45649.1"/>
    <property type="molecule type" value="Genomic_DNA"/>
</dbReference>
<dbReference type="RefSeq" id="WP_132152083.1">
    <property type="nucleotide sequence ID" value="NZ_SLWR01000008.1"/>
</dbReference>
<protein>
    <recommendedName>
        <fullName evidence="4">Camelysin-like metallo-endopeptidase</fullName>
    </recommendedName>
</protein>
<feature type="signal peptide" evidence="1">
    <location>
        <begin position="1"/>
        <end position="24"/>
    </location>
</feature>
<gene>
    <name evidence="2" type="ORF">EV646_108272</name>
</gene>
<sequence>MHIKKKIVIAAAAVVAIGAGTAFAYWSTTGSGTGSGANASSNGTVVLHASFADGLTPGASTPVTFSADNAGTSSLQVGTVTSVVSASGTCDASWFTIAPVAENQTIAAGATGVELTNKGTLAFADTATNQDSCKGATITLTLSSN</sequence>
<evidence type="ECO:0000313" key="2">
    <source>
        <dbReference type="EMBL" id="TCO45649.1"/>
    </source>
</evidence>
<comment type="caution">
    <text evidence="2">The sequence shown here is derived from an EMBL/GenBank/DDBJ whole genome shotgun (WGS) entry which is preliminary data.</text>
</comment>
<evidence type="ECO:0000256" key="1">
    <source>
        <dbReference type="SAM" id="SignalP"/>
    </source>
</evidence>
<name>A0A4R2INS9_9ACTN</name>
<dbReference type="AlphaFoldDB" id="A0A4R2INS9"/>
<organism evidence="2 3">
    <name type="scientific">Kribbella antiqua</name>
    <dbReference type="NCBI Taxonomy" id="2512217"/>
    <lineage>
        <taxon>Bacteria</taxon>
        <taxon>Bacillati</taxon>
        <taxon>Actinomycetota</taxon>
        <taxon>Actinomycetes</taxon>
        <taxon>Propionibacteriales</taxon>
        <taxon>Kribbellaceae</taxon>
        <taxon>Kribbella</taxon>
    </lineage>
</organism>